<organism evidence="3 4">
    <name type="scientific">Brucella lupini</name>
    <dbReference type="NCBI Taxonomy" id="255457"/>
    <lineage>
        <taxon>Bacteria</taxon>
        <taxon>Pseudomonadati</taxon>
        <taxon>Pseudomonadota</taxon>
        <taxon>Alphaproteobacteria</taxon>
        <taxon>Hyphomicrobiales</taxon>
        <taxon>Brucellaceae</taxon>
        <taxon>Brucella/Ochrobactrum group</taxon>
        <taxon>Brucella</taxon>
    </lineage>
</organism>
<sequence length="111" mass="13388">MVTTFLIKFDVIPEQRARFLSLLEDVLDAMREEPMFHEAILHRDPESEYRFMLYETWEDFDDVVNVQLRRAYREAWHDALPKLLTKDRDITLWAPMRNDRAPPRSPTKNIP</sequence>
<protein>
    <submittedName>
        <fullName evidence="2 3">Antibiotic biosynthesis monooxygenase</fullName>
    </submittedName>
</protein>
<keyword evidence="5" id="KW-1185">Reference proteome</keyword>
<comment type="caution">
    <text evidence="3">The sequence shown here is derived from an EMBL/GenBank/DDBJ whole genome shotgun (WGS) entry which is preliminary data.</text>
</comment>
<dbReference type="EMBL" id="WBWF01000009">
    <property type="protein sequence ID" value="KAB2703182.1"/>
    <property type="molecule type" value="Genomic_DNA"/>
</dbReference>
<dbReference type="AlphaFoldDB" id="A0A256H0W1"/>
<evidence type="ECO:0000313" key="5">
    <source>
        <dbReference type="Proteomes" id="UP000435957"/>
    </source>
</evidence>
<feature type="domain" description="ABM" evidence="1">
    <location>
        <begin position="3"/>
        <end position="92"/>
    </location>
</feature>
<evidence type="ECO:0000313" key="2">
    <source>
        <dbReference type="EMBL" id="KAB2703182.1"/>
    </source>
</evidence>
<dbReference type="InterPro" id="IPR007138">
    <property type="entry name" value="ABM_dom"/>
</dbReference>
<evidence type="ECO:0000259" key="1">
    <source>
        <dbReference type="PROSITE" id="PS51725"/>
    </source>
</evidence>
<dbReference type="Proteomes" id="UP000216363">
    <property type="component" value="Unassembled WGS sequence"/>
</dbReference>
<name>A0A256H0W1_9HYPH</name>
<dbReference type="SUPFAM" id="SSF54909">
    <property type="entry name" value="Dimeric alpha+beta barrel"/>
    <property type="match status" value="1"/>
</dbReference>
<reference evidence="3 4" key="1">
    <citation type="submission" date="2017-07" db="EMBL/GenBank/DDBJ databases">
        <title>Draft genome of Ochrobactrum lupini type strain LUP21.</title>
        <authorList>
            <person name="Krzyzanowska D.M."/>
            <person name="Jafra S."/>
        </authorList>
    </citation>
    <scope>NUCLEOTIDE SEQUENCE [LARGE SCALE GENOMIC DNA]</scope>
    <source>
        <strain evidence="3 4">LUP21</strain>
    </source>
</reference>
<accession>A0A256H0W1</accession>
<gene>
    <name evidence="3" type="ORF">CES86_0117</name>
    <name evidence="2" type="ORF">F9L03_13990</name>
</gene>
<proteinExistence type="predicted"/>
<keyword evidence="3" id="KW-0503">Monooxygenase</keyword>
<keyword evidence="3" id="KW-0560">Oxidoreductase</keyword>
<dbReference type="RefSeq" id="WP_061348116.1">
    <property type="nucleotide sequence ID" value="NZ_JBHEEP010000007.1"/>
</dbReference>
<dbReference type="PROSITE" id="PS51725">
    <property type="entry name" value="ABM"/>
    <property type="match status" value="1"/>
</dbReference>
<dbReference type="GO" id="GO:0004497">
    <property type="term" value="F:monooxygenase activity"/>
    <property type="evidence" value="ECO:0007669"/>
    <property type="project" value="UniProtKB-KW"/>
</dbReference>
<evidence type="ECO:0000313" key="3">
    <source>
        <dbReference type="EMBL" id="OYR32461.1"/>
    </source>
</evidence>
<dbReference type="Proteomes" id="UP000435957">
    <property type="component" value="Unassembled WGS sequence"/>
</dbReference>
<reference evidence="2 5" key="2">
    <citation type="submission" date="2019-09" db="EMBL/GenBank/DDBJ databases">
        <title>Taxonomic organization of the family Brucellaceae based on a phylogenomic approach.</title>
        <authorList>
            <person name="Leclercq S."/>
            <person name="Cloeckaert A."/>
            <person name="Zygmunt M.S."/>
        </authorList>
    </citation>
    <scope>NUCLEOTIDE SEQUENCE [LARGE SCALE GENOMIC DNA]</scope>
    <source>
        <strain evidence="2 5">LUP23</strain>
    </source>
</reference>
<dbReference type="EMBL" id="NNRN01000029">
    <property type="protein sequence ID" value="OYR32461.1"/>
    <property type="molecule type" value="Genomic_DNA"/>
</dbReference>
<dbReference type="Pfam" id="PF03992">
    <property type="entry name" value="ABM"/>
    <property type="match status" value="1"/>
</dbReference>
<dbReference type="Gene3D" id="3.30.70.100">
    <property type="match status" value="1"/>
</dbReference>
<evidence type="ECO:0000313" key="4">
    <source>
        <dbReference type="Proteomes" id="UP000216363"/>
    </source>
</evidence>
<dbReference type="InterPro" id="IPR011008">
    <property type="entry name" value="Dimeric_a/b-barrel"/>
</dbReference>